<accession>A0A6J4US92</accession>
<protein>
    <submittedName>
        <fullName evidence="2">Uncharacterized protein</fullName>
    </submittedName>
</protein>
<dbReference type="AlphaFoldDB" id="A0A6J4US92"/>
<name>A0A6J4US92_9BACT</name>
<evidence type="ECO:0000313" key="2">
    <source>
        <dbReference type="EMBL" id="CAA9555172.1"/>
    </source>
</evidence>
<feature type="non-terminal residue" evidence="2">
    <location>
        <position position="1"/>
    </location>
</feature>
<reference evidence="2" key="1">
    <citation type="submission" date="2020-02" db="EMBL/GenBank/DDBJ databases">
        <authorList>
            <person name="Meier V. D."/>
        </authorList>
    </citation>
    <scope>NUCLEOTIDE SEQUENCE</scope>
    <source>
        <strain evidence="2">AVDCRST_MAG19</strain>
    </source>
</reference>
<gene>
    <name evidence="2" type="ORF">AVDCRST_MAG19-1154</name>
</gene>
<sequence length="50" mass="5032">GLAPVGGSVPSPWPRARGSDDRSDPPASPDPAGNRITANDSGRTPVRAPV</sequence>
<feature type="non-terminal residue" evidence="2">
    <location>
        <position position="50"/>
    </location>
</feature>
<organism evidence="2">
    <name type="scientific">uncultured Thermomicrobiales bacterium</name>
    <dbReference type="NCBI Taxonomy" id="1645740"/>
    <lineage>
        <taxon>Bacteria</taxon>
        <taxon>Pseudomonadati</taxon>
        <taxon>Thermomicrobiota</taxon>
        <taxon>Thermomicrobia</taxon>
        <taxon>Thermomicrobiales</taxon>
        <taxon>environmental samples</taxon>
    </lineage>
</organism>
<dbReference type="EMBL" id="CADCWL010000048">
    <property type="protein sequence ID" value="CAA9555172.1"/>
    <property type="molecule type" value="Genomic_DNA"/>
</dbReference>
<feature type="region of interest" description="Disordered" evidence="1">
    <location>
        <begin position="1"/>
        <end position="50"/>
    </location>
</feature>
<evidence type="ECO:0000256" key="1">
    <source>
        <dbReference type="SAM" id="MobiDB-lite"/>
    </source>
</evidence>
<proteinExistence type="predicted"/>